<gene>
    <name evidence="2" type="ORF">EYW47_18940</name>
</gene>
<dbReference type="Proteomes" id="UP000295722">
    <property type="component" value="Unassembled WGS sequence"/>
</dbReference>
<name>A0A4R5M719_9BURK</name>
<evidence type="ECO:0000256" key="1">
    <source>
        <dbReference type="SAM" id="MobiDB-lite"/>
    </source>
</evidence>
<organism evidence="2 3">
    <name type="scientific">Paraburkholderia silviterrae</name>
    <dbReference type="NCBI Taxonomy" id="2528715"/>
    <lineage>
        <taxon>Bacteria</taxon>
        <taxon>Pseudomonadati</taxon>
        <taxon>Pseudomonadota</taxon>
        <taxon>Betaproteobacteria</taxon>
        <taxon>Burkholderiales</taxon>
        <taxon>Burkholderiaceae</taxon>
        <taxon>Paraburkholderia</taxon>
    </lineage>
</organism>
<sequence length="194" mass="20449">MAGSTSLEDIVRAIAGSIMHAQHLVEKAQIANFSSFFTEDKEPTSIDIKLPATHSAAQADDMMVYRLPLMSLVPHSSLVIGEAEIDLDLELGSFEEVERTAANETMIAESGKAAPAERKATLMVSPANASKNQSGSVAHIKLKLQASEKTEGLARLLDDVIKCQGPTEFVARQGTPAPVEAPAPGAPASDRGAT</sequence>
<keyword evidence="3" id="KW-1185">Reference proteome</keyword>
<dbReference type="OrthoDB" id="6004583at2"/>
<proteinExistence type="predicted"/>
<comment type="caution">
    <text evidence="2">The sequence shown here is derived from an EMBL/GenBank/DDBJ whole genome shotgun (WGS) entry which is preliminary data.</text>
</comment>
<evidence type="ECO:0000313" key="2">
    <source>
        <dbReference type="EMBL" id="TDG21970.1"/>
    </source>
</evidence>
<dbReference type="Pfam" id="PF11655">
    <property type="entry name" value="DUF2589"/>
    <property type="match status" value="1"/>
</dbReference>
<dbReference type="RefSeq" id="WP_133196370.1">
    <property type="nucleotide sequence ID" value="NZ_JBHUCW010000037.1"/>
</dbReference>
<feature type="region of interest" description="Disordered" evidence="1">
    <location>
        <begin position="171"/>
        <end position="194"/>
    </location>
</feature>
<protein>
    <submittedName>
        <fullName evidence="2">DUF2589 domain-containing protein</fullName>
    </submittedName>
</protein>
<evidence type="ECO:0000313" key="3">
    <source>
        <dbReference type="Proteomes" id="UP000295722"/>
    </source>
</evidence>
<dbReference type="InterPro" id="IPR024510">
    <property type="entry name" value="DUF2589"/>
</dbReference>
<dbReference type="EMBL" id="SMRP01000009">
    <property type="protein sequence ID" value="TDG21970.1"/>
    <property type="molecule type" value="Genomic_DNA"/>
</dbReference>
<accession>A0A4R5M719</accession>
<dbReference type="AlphaFoldDB" id="A0A4R5M719"/>
<reference evidence="2 3" key="1">
    <citation type="submission" date="2019-03" db="EMBL/GenBank/DDBJ databases">
        <title>Paraburkholderia sp. 4M-K11, isolated from subtropical forest soil.</title>
        <authorList>
            <person name="Gao Z.-H."/>
            <person name="Qiu L.-H."/>
        </authorList>
    </citation>
    <scope>NUCLEOTIDE SEQUENCE [LARGE SCALE GENOMIC DNA]</scope>
    <source>
        <strain evidence="2 3">4M-K11</strain>
    </source>
</reference>